<keyword evidence="2" id="KW-1185">Reference proteome</keyword>
<organism evidence="1 2">
    <name type="scientific">Phytophthora palmivora</name>
    <dbReference type="NCBI Taxonomy" id="4796"/>
    <lineage>
        <taxon>Eukaryota</taxon>
        <taxon>Sar</taxon>
        <taxon>Stramenopiles</taxon>
        <taxon>Oomycota</taxon>
        <taxon>Peronosporomycetes</taxon>
        <taxon>Peronosporales</taxon>
        <taxon>Peronosporaceae</taxon>
        <taxon>Phytophthora</taxon>
    </lineage>
</organism>
<protein>
    <submittedName>
        <fullName evidence="1">Translation initiation factor IF-2</fullName>
    </submittedName>
</protein>
<reference evidence="1 2" key="1">
    <citation type="journal article" date="2017" name="Genome Biol. Evol.">
        <title>Phytophthora megakarya and P. palmivora, closely related causal agents of cacao black pod rot, underwent increases in genome sizes and gene numbers by different mechanisms.</title>
        <authorList>
            <person name="Ali S.S."/>
            <person name="Shao J."/>
            <person name="Lary D.J."/>
            <person name="Kronmiller B."/>
            <person name="Shen D."/>
            <person name="Strem M.D."/>
            <person name="Amoako-Attah I."/>
            <person name="Akrofi A.Y."/>
            <person name="Begoude B.A."/>
            <person name="Ten Hoopen G.M."/>
            <person name="Coulibaly K."/>
            <person name="Kebe B.I."/>
            <person name="Melnick R.L."/>
            <person name="Guiltinan M.J."/>
            <person name="Tyler B.M."/>
            <person name="Meinhardt L.W."/>
            <person name="Bailey B.A."/>
        </authorList>
    </citation>
    <scope>NUCLEOTIDE SEQUENCE [LARGE SCALE GENOMIC DNA]</scope>
    <source>
        <strain evidence="2">sbr112.9</strain>
    </source>
</reference>
<dbReference type="OrthoDB" id="361630at2759"/>
<dbReference type="InterPro" id="IPR009000">
    <property type="entry name" value="Transl_B-barrel_sf"/>
</dbReference>
<evidence type="ECO:0000313" key="1">
    <source>
        <dbReference type="EMBL" id="POM67661.1"/>
    </source>
</evidence>
<dbReference type="GO" id="GO:0003743">
    <property type="term" value="F:translation initiation factor activity"/>
    <property type="evidence" value="ECO:0007669"/>
    <property type="project" value="UniProtKB-KW"/>
</dbReference>
<evidence type="ECO:0000313" key="2">
    <source>
        <dbReference type="Proteomes" id="UP000237271"/>
    </source>
</evidence>
<dbReference type="SUPFAM" id="SSF50447">
    <property type="entry name" value="Translation proteins"/>
    <property type="match status" value="1"/>
</dbReference>
<name>A0A2P4XQ29_9STRA</name>
<accession>A0A2P4XQ29</accession>
<dbReference type="Proteomes" id="UP000237271">
    <property type="component" value="Unassembled WGS sequence"/>
</dbReference>
<gene>
    <name evidence="1" type="ORF">PHPALM_16297</name>
</gene>
<dbReference type="EMBL" id="NCKW01008808">
    <property type="protein sequence ID" value="POM67661.1"/>
    <property type="molecule type" value="Genomic_DNA"/>
</dbReference>
<keyword evidence="1" id="KW-0648">Protein biosynthesis</keyword>
<proteinExistence type="predicted"/>
<dbReference type="Gene3D" id="2.40.30.10">
    <property type="entry name" value="Translation factors"/>
    <property type="match status" value="1"/>
</dbReference>
<sequence length="67" mass="7692">MQAKYRLVRDGEIIIENVDMSSMRHFQQKVSEVNKGQECGLQLAGMDEFQPGDTLEAYTTKVMRPEI</sequence>
<keyword evidence="1" id="KW-0396">Initiation factor</keyword>
<comment type="caution">
    <text evidence="1">The sequence shown here is derived from an EMBL/GenBank/DDBJ whole genome shotgun (WGS) entry which is preliminary data.</text>
</comment>
<dbReference type="AlphaFoldDB" id="A0A2P4XQ29"/>